<comment type="caution">
    <text evidence="1">The sequence shown here is derived from an EMBL/GenBank/DDBJ whole genome shotgun (WGS) entry which is preliminary data.</text>
</comment>
<organism evidence="1 2">
    <name type="scientific">Rhizopus azygosporus</name>
    <name type="common">Rhizopus microsporus var. azygosporus</name>
    <dbReference type="NCBI Taxonomy" id="86630"/>
    <lineage>
        <taxon>Eukaryota</taxon>
        <taxon>Fungi</taxon>
        <taxon>Fungi incertae sedis</taxon>
        <taxon>Mucoromycota</taxon>
        <taxon>Mucoromycotina</taxon>
        <taxon>Mucoromycetes</taxon>
        <taxon>Mucorales</taxon>
        <taxon>Mucorineae</taxon>
        <taxon>Rhizopodaceae</taxon>
        <taxon>Rhizopus</taxon>
    </lineage>
</organism>
<sequence length="142" mass="16978">WATYALGVEFRLSFAQPASTQKGFKARVRLYHFIARYTKDSLKSYRNWYNKKVLETKHYDQDPELFRIPIEFRIPATDPDESDLYQGYWVEYYNHKEYTSLEKLFTYNMNGTLKYRPLKLIANSNESRELTKAEASEMSPFT</sequence>
<dbReference type="AlphaFoldDB" id="A0A367IJ69"/>
<evidence type="ECO:0000313" key="2">
    <source>
        <dbReference type="Proteomes" id="UP000252139"/>
    </source>
</evidence>
<keyword evidence="2" id="KW-1185">Reference proteome</keyword>
<protein>
    <submittedName>
        <fullName evidence="1">Uncharacterized protein</fullName>
    </submittedName>
</protein>
<evidence type="ECO:0000313" key="1">
    <source>
        <dbReference type="EMBL" id="RCH77715.1"/>
    </source>
</evidence>
<gene>
    <name evidence="1" type="ORF">CU097_000265</name>
</gene>
<reference evidence="1 2" key="1">
    <citation type="journal article" date="2018" name="G3 (Bethesda)">
        <title>Phylogenetic and Phylogenomic Definition of Rhizopus Species.</title>
        <authorList>
            <person name="Gryganskyi A.P."/>
            <person name="Golan J."/>
            <person name="Dolatabadi S."/>
            <person name="Mondo S."/>
            <person name="Robb S."/>
            <person name="Idnurm A."/>
            <person name="Muszewska A."/>
            <person name="Steczkiewicz K."/>
            <person name="Masonjones S."/>
            <person name="Liao H.L."/>
            <person name="Gajdeczka M.T."/>
            <person name="Anike F."/>
            <person name="Vuek A."/>
            <person name="Anishchenko I.M."/>
            <person name="Voigt K."/>
            <person name="de Hoog G.S."/>
            <person name="Smith M.E."/>
            <person name="Heitman J."/>
            <person name="Vilgalys R."/>
            <person name="Stajich J.E."/>
        </authorList>
    </citation>
    <scope>NUCLEOTIDE SEQUENCE [LARGE SCALE GENOMIC DNA]</scope>
    <source>
        <strain evidence="1 2">CBS 357.93</strain>
    </source>
</reference>
<feature type="non-terminal residue" evidence="1">
    <location>
        <position position="142"/>
    </location>
</feature>
<dbReference type="EMBL" id="PJQL01005722">
    <property type="protein sequence ID" value="RCH77715.1"/>
    <property type="molecule type" value="Genomic_DNA"/>
</dbReference>
<name>A0A367IJ69_RHIAZ</name>
<feature type="non-terminal residue" evidence="1">
    <location>
        <position position="1"/>
    </location>
</feature>
<dbReference type="OrthoDB" id="405996at2759"/>
<dbReference type="STRING" id="86630.A0A367IJ69"/>
<proteinExistence type="predicted"/>
<dbReference type="Proteomes" id="UP000252139">
    <property type="component" value="Unassembled WGS sequence"/>
</dbReference>
<accession>A0A367IJ69</accession>